<dbReference type="OrthoDB" id="9798190at2"/>
<dbReference type="Pfam" id="PF25917">
    <property type="entry name" value="BSH_RND"/>
    <property type="match status" value="1"/>
</dbReference>
<dbReference type="Gene3D" id="2.40.50.100">
    <property type="match status" value="1"/>
</dbReference>
<protein>
    <submittedName>
        <fullName evidence="3">Efflux RND transporter periplasmic adaptor subunit</fullName>
    </submittedName>
</protein>
<organism evidence="3 4">
    <name type="scientific">Segatella copri</name>
    <dbReference type="NCBI Taxonomy" id="165179"/>
    <lineage>
        <taxon>Bacteria</taxon>
        <taxon>Pseudomonadati</taxon>
        <taxon>Bacteroidota</taxon>
        <taxon>Bacteroidia</taxon>
        <taxon>Bacteroidales</taxon>
        <taxon>Prevotellaceae</taxon>
        <taxon>Segatella</taxon>
    </lineage>
</organism>
<dbReference type="PANTHER" id="PTHR30469">
    <property type="entry name" value="MULTIDRUG RESISTANCE PROTEIN MDTA"/>
    <property type="match status" value="1"/>
</dbReference>
<sequence length="357" mass="38641">MTGLFLAAGCQEKGGEGQKHSVVVTQPEAIGGGARSQFSGTVKEAAEISLGFKTVGQIERICVKEGQYVRSGQLLAVLDQKDYALGVKASEAQYRQLKDEVDRLRKLYETQGISGNDYEKALAGLEQVEVNLQVNRNKLDYTRLYAPASGYINKVNFERAEMVNAGTPVFSLISQGQMEVEVSLPLWTYLHRGDIREATALLNGQQYRLQLRGISPKADGNQLYKATFTIAEANYKLAPKGSGITNPRQQNALQLSSGMNADVVLSFSGEGSASGFALPMNAVFEADGKSCVWVVEKDKVTRREVVVSTADAQGRAIISSGLQGTETIVRAGVHALQDGEQVVVLDERSKTNVGDLM</sequence>
<dbReference type="Gene3D" id="2.40.420.20">
    <property type="match status" value="1"/>
</dbReference>
<dbReference type="InterPro" id="IPR058625">
    <property type="entry name" value="MdtA-like_BSH"/>
</dbReference>
<dbReference type="NCBIfam" id="TIGR01730">
    <property type="entry name" value="RND_mfp"/>
    <property type="match status" value="1"/>
</dbReference>
<evidence type="ECO:0000256" key="1">
    <source>
        <dbReference type="ARBA" id="ARBA00009477"/>
    </source>
</evidence>
<dbReference type="Gene3D" id="1.10.287.470">
    <property type="entry name" value="Helix hairpin bin"/>
    <property type="match status" value="1"/>
</dbReference>
<comment type="caution">
    <text evidence="3">The sequence shown here is derived from an EMBL/GenBank/DDBJ whole genome shotgun (WGS) entry which is preliminary data.</text>
</comment>
<dbReference type="PANTHER" id="PTHR30469:SF15">
    <property type="entry name" value="HLYD FAMILY OF SECRETION PROTEINS"/>
    <property type="match status" value="1"/>
</dbReference>
<dbReference type="SUPFAM" id="SSF111369">
    <property type="entry name" value="HlyD-like secretion proteins"/>
    <property type="match status" value="1"/>
</dbReference>
<evidence type="ECO:0000259" key="2">
    <source>
        <dbReference type="Pfam" id="PF25917"/>
    </source>
</evidence>
<evidence type="ECO:0000313" key="4">
    <source>
        <dbReference type="Proteomes" id="UP000480425"/>
    </source>
</evidence>
<name>A0A6G1U0F4_9BACT</name>
<feature type="domain" description="Multidrug resistance protein MdtA-like barrel-sandwich hybrid" evidence="2">
    <location>
        <begin position="55"/>
        <end position="172"/>
    </location>
</feature>
<dbReference type="InterPro" id="IPR006143">
    <property type="entry name" value="RND_pump_MFP"/>
</dbReference>
<reference evidence="3 4" key="1">
    <citation type="submission" date="2019-09" db="EMBL/GenBank/DDBJ databases">
        <title>Distinct polysaccharide growth profiles of human intestinal Prevotella copri isolates.</title>
        <authorList>
            <person name="Fehlner-Peach H."/>
            <person name="Magnabosco C."/>
            <person name="Raghavan V."/>
            <person name="Scher J.U."/>
            <person name="Tett A."/>
            <person name="Cox L.M."/>
            <person name="Gottsegen C."/>
            <person name="Watters A."/>
            <person name="Wiltshire- Gordon J.D."/>
            <person name="Segata N."/>
            <person name="Bonneau R."/>
            <person name="Littman D.R."/>
        </authorList>
    </citation>
    <scope>NUCLEOTIDE SEQUENCE [LARGE SCALE GENOMIC DNA]</scope>
    <source>
        <strain evidence="4">iA622</strain>
    </source>
</reference>
<proteinExistence type="inferred from homology"/>
<dbReference type="GO" id="GO:0015562">
    <property type="term" value="F:efflux transmembrane transporter activity"/>
    <property type="evidence" value="ECO:0007669"/>
    <property type="project" value="TreeGrafter"/>
</dbReference>
<evidence type="ECO:0000313" key="3">
    <source>
        <dbReference type="EMBL" id="MQN81054.1"/>
    </source>
</evidence>
<accession>A0A6G1U0F4</accession>
<dbReference type="AlphaFoldDB" id="A0A6G1U0F4"/>
<dbReference type="Proteomes" id="UP000480425">
    <property type="component" value="Unassembled WGS sequence"/>
</dbReference>
<comment type="similarity">
    <text evidence="1">Belongs to the membrane fusion protein (MFP) (TC 8.A.1) family.</text>
</comment>
<dbReference type="EMBL" id="VZCB01000075">
    <property type="protein sequence ID" value="MQN81054.1"/>
    <property type="molecule type" value="Genomic_DNA"/>
</dbReference>
<dbReference type="GO" id="GO:1990281">
    <property type="term" value="C:efflux pump complex"/>
    <property type="evidence" value="ECO:0007669"/>
    <property type="project" value="TreeGrafter"/>
</dbReference>
<gene>
    <name evidence="3" type="ORF">F7D73_08820</name>
</gene>